<gene>
    <name evidence="1" type="ORF">GCM10007390_09020</name>
</gene>
<sequence>MVKGERLKAIMGKISLLLFLGIMLMSCGSGEKDDSYAPKPKGYNRIALPPHSYQALPDKYPYQFDYSQAAVILPDTSVLAEKDWIYIYYPKLDANIQLTYKPVRRDPARLTDFIDDAYKLAGKHQIRATAVQQQTILTQTGKTATLIRLEGDVPTPFQFYTTDSTTHYLRGAIYFPTATKNDSLAPVIEYLERDALRLLNTLKWK</sequence>
<comment type="caution">
    <text evidence="1">The sequence shown here is derived from an EMBL/GenBank/DDBJ whole genome shotgun (WGS) entry which is preliminary data.</text>
</comment>
<name>A0A8J3G8C6_9BACT</name>
<keyword evidence="2" id="KW-1185">Reference proteome</keyword>
<dbReference type="EMBL" id="BMXF01000001">
    <property type="protein sequence ID" value="GHB57794.1"/>
    <property type="molecule type" value="Genomic_DNA"/>
</dbReference>
<protein>
    <recommendedName>
        <fullName evidence="3">Gliding motility lipoprotein GldD</fullName>
    </recommendedName>
</protein>
<dbReference type="Pfam" id="PF25593">
    <property type="entry name" value="GldD_lipo"/>
    <property type="match status" value="1"/>
</dbReference>
<dbReference type="InterPro" id="IPR019850">
    <property type="entry name" value="GldD-like"/>
</dbReference>
<dbReference type="NCBIfam" id="TIGR03512">
    <property type="entry name" value="GldD_lipo"/>
    <property type="match status" value="1"/>
</dbReference>
<proteinExistence type="predicted"/>
<reference evidence="1 2" key="1">
    <citation type="journal article" date="2014" name="Int. J. Syst. Evol. Microbiol.">
        <title>Complete genome sequence of Corynebacterium casei LMG S-19264T (=DSM 44701T), isolated from a smear-ripened cheese.</title>
        <authorList>
            <consortium name="US DOE Joint Genome Institute (JGI-PGF)"/>
            <person name="Walter F."/>
            <person name="Albersmeier A."/>
            <person name="Kalinowski J."/>
            <person name="Ruckert C."/>
        </authorList>
    </citation>
    <scope>NUCLEOTIDE SEQUENCE [LARGE SCALE GENOMIC DNA]</scope>
    <source>
        <strain evidence="1 2">KCTC 12866</strain>
    </source>
</reference>
<dbReference type="PROSITE" id="PS51257">
    <property type="entry name" value="PROKAR_LIPOPROTEIN"/>
    <property type="match status" value="1"/>
</dbReference>
<dbReference type="AlphaFoldDB" id="A0A8J3G8C6"/>
<evidence type="ECO:0000313" key="2">
    <source>
        <dbReference type="Proteomes" id="UP000598271"/>
    </source>
</evidence>
<dbReference type="RefSeq" id="WP_308439263.1">
    <property type="nucleotide sequence ID" value="NZ_BMXF01000001.1"/>
</dbReference>
<evidence type="ECO:0008006" key="3">
    <source>
        <dbReference type="Google" id="ProtNLM"/>
    </source>
</evidence>
<evidence type="ECO:0000313" key="1">
    <source>
        <dbReference type="EMBL" id="GHB57794.1"/>
    </source>
</evidence>
<dbReference type="Proteomes" id="UP000598271">
    <property type="component" value="Unassembled WGS sequence"/>
</dbReference>
<accession>A0A8J3G8C6</accession>
<organism evidence="1 2">
    <name type="scientific">Persicitalea jodogahamensis</name>
    <dbReference type="NCBI Taxonomy" id="402147"/>
    <lineage>
        <taxon>Bacteria</taxon>
        <taxon>Pseudomonadati</taxon>
        <taxon>Bacteroidota</taxon>
        <taxon>Cytophagia</taxon>
        <taxon>Cytophagales</taxon>
        <taxon>Spirosomataceae</taxon>
        <taxon>Persicitalea</taxon>
    </lineage>
</organism>